<feature type="compositionally biased region" description="Basic and acidic residues" evidence="1">
    <location>
        <begin position="57"/>
        <end position="68"/>
    </location>
</feature>
<feature type="compositionally biased region" description="Pro residues" evidence="1">
    <location>
        <begin position="20"/>
        <end position="32"/>
    </location>
</feature>
<evidence type="ECO:0000313" key="3">
    <source>
        <dbReference type="Proteomes" id="UP001431209"/>
    </source>
</evidence>
<comment type="caution">
    <text evidence="2">The sequence shown here is derived from an EMBL/GenBank/DDBJ whole genome shotgun (WGS) entry which is preliminary data.</text>
</comment>
<feature type="compositionally biased region" description="Low complexity" evidence="1">
    <location>
        <begin position="113"/>
        <end position="122"/>
    </location>
</feature>
<accession>A0AAW2YIY7</accession>
<evidence type="ECO:0000256" key="1">
    <source>
        <dbReference type="SAM" id="MobiDB-lite"/>
    </source>
</evidence>
<sequence length="520" mass="62114">MQGTQAPLRTSPPATRSGSIPPPQSRAPPPQRTAPVEQRQPAEEKLTSDQLFPMREMMNRKNDYELNKGKTGALGPVSSLFPEKIQHQNDPFDNSTMMDSIDQIAAQQEYQYQQEYAAQQQRAYEEEQQRLYEQQQRAYEEQQRLAKERQRQEAIERERQRREAQERELQRKEAQERERARLEAQERERQRQEAERQRQEAERQRQAALERQRQEIERQQQLEAERQRQQEMERQRQMQLERQRRAEEERQRLEALEAERQRQEAIDRRNQELAEQRERMMMERNRARLQQEREDRELALRMQREDEENERERQRKLADDIERENSMAKKNAVNTKDTKKKTVEASKRLHFKINHEDTIMTSLQIGSTVNLEVLNDSKEALYVVKMRIGGTTTIWDKDDRPLYKITNEDGHFHKTYAIWSSRGQIGLCKERFKPLTKDRKFNYKRSDNAQVLKMVGKYGGDFVVKKNHKIVGTVEAQLPDGYDLIVATQNSDMIHLVAHSLIMMQRMFIKEDVTPYLNSH</sequence>
<feature type="region of interest" description="Disordered" evidence="1">
    <location>
        <begin position="113"/>
        <end position="243"/>
    </location>
</feature>
<protein>
    <submittedName>
        <fullName evidence="2">Uncharacterized protein</fullName>
    </submittedName>
</protein>
<proteinExistence type="predicted"/>
<dbReference type="AlphaFoldDB" id="A0AAW2YIY7"/>
<feature type="compositionally biased region" description="Polar residues" evidence="1">
    <location>
        <begin position="1"/>
        <end position="18"/>
    </location>
</feature>
<evidence type="ECO:0000313" key="2">
    <source>
        <dbReference type="EMBL" id="KAL0477446.1"/>
    </source>
</evidence>
<feature type="compositionally biased region" description="Basic and acidic residues" evidence="1">
    <location>
        <begin position="138"/>
        <end position="243"/>
    </location>
</feature>
<dbReference type="Proteomes" id="UP001431209">
    <property type="component" value="Unassembled WGS sequence"/>
</dbReference>
<organism evidence="2 3">
    <name type="scientific">Acrasis kona</name>
    <dbReference type="NCBI Taxonomy" id="1008807"/>
    <lineage>
        <taxon>Eukaryota</taxon>
        <taxon>Discoba</taxon>
        <taxon>Heterolobosea</taxon>
        <taxon>Tetramitia</taxon>
        <taxon>Eutetramitia</taxon>
        <taxon>Acrasidae</taxon>
        <taxon>Acrasis</taxon>
    </lineage>
</organism>
<dbReference type="EMBL" id="JAOPGA020000178">
    <property type="protein sequence ID" value="KAL0477446.1"/>
    <property type="molecule type" value="Genomic_DNA"/>
</dbReference>
<name>A0AAW2YIY7_9EUKA</name>
<feature type="region of interest" description="Disordered" evidence="1">
    <location>
        <begin position="1"/>
        <end position="77"/>
    </location>
</feature>
<gene>
    <name evidence="2" type="ORF">AKO1_005710</name>
</gene>
<reference evidence="2 3" key="1">
    <citation type="submission" date="2024-03" db="EMBL/GenBank/DDBJ databases">
        <title>The Acrasis kona genome and developmental transcriptomes reveal deep origins of eukaryotic multicellular pathways.</title>
        <authorList>
            <person name="Sheikh S."/>
            <person name="Fu C.-J."/>
            <person name="Brown M.W."/>
            <person name="Baldauf S.L."/>
        </authorList>
    </citation>
    <scope>NUCLEOTIDE SEQUENCE [LARGE SCALE GENOMIC DNA]</scope>
    <source>
        <strain evidence="2 3">ATCC MYA-3509</strain>
    </source>
</reference>
<keyword evidence="3" id="KW-1185">Reference proteome</keyword>